<proteinExistence type="predicted"/>
<reference evidence="1 2" key="1">
    <citation type="submission" date="2019-08" db="EMBL/GenBank/DDBJ databases">
        <authorList>
            <person name="Duncan S."/>
            <person name="Walker A."/>
        </authorList>
    </citation>
    <scope>NUCLEOTIDE SEQUENCE [LARGE SCALE GENOMIC DNA]</scope>
    <source>
        <strain evidence="1 2">T3WBe13</strain>
    </source>
</reference>
<reference evidence="1 2" key="2">
    <citation type="submission" date="2019-09" db="EMBL/GenBank/DDBJ databases">
        <title>Strain-level analysis of Eubacterium rectale using genomes from metagenomes.</title>
        <authorList>
            <person name="Karcher N."/>
            <person name="Segata N."/>
        </authorList>
    </citation>
    <scope>NUCLEOTIDE SEQUENCE [LARGE SCALE GENOMIC DNA]</scope>
    <source>
        <strain evidence="1 2">T3WBe13</strain>
    </source>
</reference>
<comment type="caution">
    <text evidence="1">The sequence shown here is derived from an EMBL/GenBank/DDBJ whole genome shotgun (WGS) entry which is preliminary data.</text>
</comment>
<sequence>MAKTISDQTREYFCYIKQKVRKGEKVIPWLSGTKRKRTMMYKETSRYEKDAKIDYELGVISKEEYEIEMKSVQLLEQALANYSVY</sequence>
<accession>A0A5S4VRG7</accession>
<evidence type="ECO:0000313" key="1">
    <source>
        <dbReference type="EMBL" id="TYL61314.1"/>
    </source>
</evidence>
<name>A0A5S4VRG7_9FIRM</name>
<dbReference type="AlphaFoldDB" id="A0A5S4VRG7"/>
<dbReference type="Proteomes" id="UP000324327">
    <property type="component" value="Unassembled WGS sequence"/>
</dbReference>
<protein>
    <submittedName>
        <fullName evidence="1">Uncharacterized protein</fullName>
    </submittedName>
</protein>
<gene>
    <name evidence="1" type="ORF">FYL31_03300</name>
</gene>
<organism evidence="1 2">
    <name type="scientific">Agathobacter rectalis</name>
    <dbReference type="NCBI Taxonomy" id="39491"/>
    <lineage>
        <taxon>Bacteria</taxon>
        <taxon>Bacillati</taxon>
        <taxon>Bacillota</taxon>
        <taxon>Clostridia</taxon>
        <taxon>Lachnospirales</taxon>
        <taxon>Lachnospiraceae</taxon>
        <taxon>Agathobacter</taxon>
    </lineage>
</organism>
<dbReference type="RefSeq" id="WP_148871924.1">
    <property type="nucleotide sequence ID" value="NZ_CP100127.1"/>
</dbReference>
<evidence type="ECO:0000313" key="2">
    <source>
        <dbReference type="Proteomes" id="UP000324327"/>
    </source>
</evidence>
<dbReference type="EMBL" id="VSTF01000002">
    <property type="protein sequence ID" value="TYL61314.1"/>
    <property type="molecule type" value="Genomic_DNA"/>
</dbReference>